<dbReference type="InterPro" id="IPR036908">
    <property type="entry name" value="RlpA-like_sf"/>
</dbReference>
<dbReference type="Pfam" id="PF05036">
    <property type="entry name" value="SPOR"/>
    <property type="match status" value="1"/>
</dbReference>
<dbReference type="PANTHER" id="PTHR34183">
    <property type="entry name" value="ENDOLYTIC PEPTIDOGLYCAN TRANSGLYCOSYLASE RLPA"/>
    <property type="match status" value="1"/>
</dbReference>
<evidence type="ECO:0000259" key="8">
    <source>
        <dbReference type="PROSITE" id="PS51724"/>
    </source>
</evidence>
<comment type="function">
    <text evidence="4">Lytic transglycosylase with a strong preference for naked glycan strands that lack stem peptides.</text>
</comment>
<dbReference type="PROSITE" id="PS51257">
    <property type="entry name" value="PROKAR_LIPOPROTEIN"/>
    <property type="match status" value="1"/>
</dbReference>
<feature type="domain" description="SPOR" evidence="8">
    <location>
        <begin position="253"/>
        <end position="333"/>
    </location>
</feature>
<feature type="signal peptide" evidence="7">
    <location>
        <begin position="1"/>
        <end position="22"/>
    </location>
</feature>
<keyword evidence="3 4" id="KW-0961">Cell wall biogenesis/degradation</keyword>
<gene>
    <name evidence="4" type="primary">rlpA</name>
    <name evidence="9" type="ORF">NC595_04085</name>
</gene>
<accession>A0ABT1F759</accession>
<dbReference type="HAMAP" id="MF_02071">
    <property type="entry name" value="RlpA"/>
    <property type="match status" value="1"/>
</dbReference>
<feature type="compositionally biased region" description="Basic and acidic residues" evidence="6">
    <location>
        <begin position="51"/>
        <end position="69"/>
    </location>
</feature>
<keyword evidence="2 4" id="KW-0456">Lyase</keyword>
<comment type="similarity">
    <text evidence="4 5">Belongs to the RlpA family.</text>
</comment>
<dbReference type="InterPro" id="IPR012997">
    <property type="entry name" value="RplA"/>
</dbReference>
<dbReference type="InterPro" id="IPR007730">
    <property type="entry name" value="SPOR-like_dom"/>
</dbReference>
<evidence type="ECO:0000313" key="9">
    <source>
        <dbReference type="EMBL" id="MCP1373231.1"/>
    </source>
</evidence>
<protein>
    <recommendedName>
        <fullName evidence="4">Endolytic peptidoglycan transglycosylase RlpA</fullName>
        <ecNumber evidence="4">4.2.2.-</ecNumber>
    </recommendedName>
</protein>
<evidence type="ECO:0000256" key="2">
    <source>
        <dbReference type="ARBA" id="ARBA00023239"/>
    </source>
</evidence>
<dbReference type="NCBIfam" id="TIGR00413">
    <property type="entry name" value="rlpA"/>
    <property type="match status" value="1"/>
</dbReference>
<dbReference type="EC" id="4.2.2.-" evidence="4"/>
<evidence type="ECO:0000256" key="3">
    <source>
        <dbReference type="ARBA" id="ARBA00023316"/>
    </source>
</evidence>
<dbReference type="InterPro" id="IPR009009">
    <property type="entry name" value="RlpA-like_DPBB"/>
</dbReference>
<dbReference type="Gene3D" id="3.30.70.1070">
    <property type="entry name" value="Sporulation related repeat"/>
    <property type="match status" value="1"/>
</dbReference>
<organism evidence="9 10">
    <name type="scientific">Dyella lutea</name>
    <dbReference type="NCBI Taxonomy" id="2950441"/>
    <lineage>
        <taxon>Bacteria</taxon>
        <taxon>Pseudomonadati</taxon>
        <taxon>Pseudomonadota</taxon>
        <taxon>Gammaproteobacteria</taxon>
        <taxon>Lysobacterales</taxon>
        <taxon>Rhodanobacteraceae</taxon>
        <taxon>Dyella</taxon>
    </lineage>
</organism>
<keyword evidence="4" id="KW-0472">Membrane</keyword>
<dbReference type="InterPro" id="IPR034718">
    <property type="entry name" value="RlpA"/>
</dbReference>
<name>A0ABT1F759_9GAMM</name>
<comment type="caution">
    <text evidence="9">The sequence shown here is derived from an EMBL/GenBank/DDBJ whole genome shotgun (WGS) entry which is preliminary data.</text>
</comment>
<feature type="compositionally biased region" description="Basic residues" evidence="6">
    <location>
        <begin position="23"/>
        <end position="32"/>
    </location>
</feature>
<dbReference type="PROSITE" id="PS51724">
    <property type="entry name" value="SPOR"/>
    <property type="match status" value="1"/>
</dbReference>
<proteinExistence type="inferred from homology"/>
<dbReference type="SUPFAM" id="SSF110997">
    <property type="entry name" value="Sporulation related repeat"/>
    <property type="match status" value="1"/>
</dbReference>
<evidence type="ECO:0000313" key="10">
    <source>
        <dbReference type="Proteomes" id="UP001204615"/>
    </source>
</evidence>
<evidence type="ECO:0000256" key="5">
    <source>
        <dbReference type="RuleBase" id="RU003495"/>
    </source>
</evidence>
<evidence type="ECO:0000256" key="7">
    <source>
        <dbReference type="SAM" id="SignalP"/>
    </source>
</evidence>
<dbReference type="Pfam" id="PF03330">
    <property type="entry name" value="DPBB_1"/>
    <property type="match status" value="1"/>
</dbReference>
<dbReference type="Gene3D" id="2.40.40.10">
    <property type="entry name" value="RlpA-like domain"/>
    <property type="match status" value="1"/>
</dbReference>
<keyword evidence="10" id="KW-1185">Reference proteome</keyword>
<keyword evidence="4" id="KW-0564">Palmitate</keyword>
<dbReference type="Proteomes" id="UP001204615">
    <property type="component" value="Unassembled WGS sequence"/>
</dbReference>
<evidence type="ECO:0000256" key="6">
    <source>
        <dbReference type="SAM" id="MobiDB-lite"/>
    </source>
</evidence>
<feature type="compositionally biased region" description="Basic and acidic residues" evidence="6">
    <location>
        <begin position="81"/>
        <end position="94"/>
    </location>
</feature>
<evidence type="ECO:0000256" key="4">
    <source>
        <dbReference type="HAMAP-Rule" id="MF_02071"/>
    </source>
</evidence>
<comment type="subcellular location">
    <subcellularLocation>
        <location evidence="4">Cell membrane</location>
        <topology evidence="4">Lipid-anchor</topology>
    </subcellularLocation>
</comment>
<keyword evidence="4" id="KW-0449">Lipoprotein</keyword>
<sequence>MSRIGALLAVVTALLLAGCAGHRTRPATHHGSRGAATTGQEAGASPGVPADGDRFHDDISRNQADRYSEQADSVPSGPPPDVDKLPEPVPHWEPRSTYGNRSPYTVLGHTYRVLPSAKGYDERGIASFYGNKFHGYKTSNLENYDMYKFSAAHKTLPLPSYARVTNLANGKSVIVRINDRGPFHDNRLIDLSYAAAVKIGIWPKGTGLVEVRAIDPAHPEQTPPPVAVVNGQIKPAAAAAGREPASAASVPVLGSKPAIYLQVGAFSDASNAERLAQRLRAANLGDVRVIEAQSGGRTVRRVRVGPVPDAEQADAIARRIEAMGLPHPQVAVD</sequence>
<evidence type="ECO:0000256" key="1">
    <source>
        <dbReference type="ARBA" id="ARBA00022729"/>
    </source>
</evidence>
<dbReference type="EMBL" id="JAMZEK010000001">
    <property type="protein sequence ID" value="MCP1373231.1"/>
    <property type="molecule type" value="Genomic_DNA"/>
</dbReference>
<feature type="chain" id="PRO_5047410888" description="Endolytic peptidoglycan transglycosylase RlpA" evidence="7">
    <location>
        <begin position="23"/>
        <end position="333"/>
    </location>
</feature>
<dbReference type="PANTHER" id="PTHR34183:SF1">
    <property type="entry name" value="ENDOLYTIC PEPTIDOGLYCAN TRANSGLYCOSYLASE RLPA"/>
    <property type="match status" value="1"/>
</dbReference>
<keyword evidence="4" id="KW-1003">Cell membrane</keyword>
<keyword evidence="1 7" id="KW-0732">Signal</keyword>
<dbReference type="SUPFAM" id="SSF50685">
    <property type="entry name" value="Barwin-like endoglucanases"/>
    <property type="match status" value="1"/>
</dbReference>
<dbReference type="CDD" id="cd22268">
    <property type="entry name" value="DPBB_RlpA-like"/>
    <property type="match status" value="1"/>
</dbReference>
<dbReference type="InterPro" id="IPR036680">
    <property type="entry name" value="SPOR-like_sf"/>
</dbReference>
<feature type="region of interest" description="Disordered" evidence="6">
    <location>
        <begin position="23"/>
        <end position="99"/>
    </location>
</feature>
<reference evidence="9 10" key="1">
    <citation type="submission" date="2022-06" db="EMBL/GenBank/DDBJ databases">
        <title>Dyella sp. Sa strain:Sa Genome sequencing.</title>
        <authorList>
            <person name="Park S."/>
        </authorList>
    </citation>
    <scope>NUCLEOTIDE SEQUENCE [LARGE SCALE GENOMIC DNA]</scope>
    <source>
        <strain evidence="9 10">Sa</strain>
    </source>
</reference>
<dbReference type="RefSeq" id="WP_253564979.1">
    <property type="nucleotide sequence ID" value="NZ_JAMZEK010000001.1"/>
</dbReference>